<feature type="compositionally biased region" description="Basic and acidic residues" evidence="1">
    <location>
        <begin position="11"/>
        <end position="23"/>
    </location>
</feature>
<evidence type="ECO:0000256" key="1">
    <source>
        <dbReference type="SAM" id="MobiDB-lite"/>
    </source>
</evidence>
<feature type="compositionally biased region" description="Low complexity" evidence="1">
    <location>
        <begin position="273"/>
        <end position="289"/>
    </location>
</feature>
<reference evidence="2 3" key="1">
    <citation type="submission" date="2023-01" db="EMBL/GenBank/DDBJ databases">
        <title>Analysis of 21 Apiospora genomes using comparative genomics revels a genus with tremendous synthesis potential of carbohydrate active enzymes and secondary metabolites.</title>
        <authorList>
            <person name="Sorensen T."/>
        </authorList>
    </citation>
    <scope>NUCLEOTIDE SEQUENCE [LARGE SCALE GENOMIC DNA]</scope>
    <source>
        <strain evidence="2 3">CBS 83171</strain>
    </source>
</reference>
<comment type="caution">
    <text evidence="2">The sequence shown here is derived from an EMBL/GenBank/DDBJ whole genome shotgun (WGS) entry which is preliminary data.</text>
</comment>
<evidence type="ECO:0000313" key="3">
    <source>
        <dbReference type="Proteomes" id="UP001446871"/>
    </source>
</evidence>
<name>A0ABR1UW33_9PEZI</name>
<feature type="compositionally biased region" description="Basic residues" evidence="1">
    <location>
        <begin position="1"/>
        <end position="10"/>
    </location>
</feature>
<protein>
    <submittedName>
        <fullName evidence="2">Uncharacterized protein</fullName>
    </submittedName>
</protein>
<gene>
    <name evidence="2" type="ORF">PG996_007798</name>
</gene>
<proteinExistence type="predicted"/>
<dbReference type="EMBL" id="JAQQWM010000005">
    <property type="protein sequence ID" value="KAK8063146.1"/>
    <property type="molecule type" value="Genomic_DNA"/>
</dbReference>
<dbReference type="Proteomes" id="UP001446871">
    <property type="component" value="Unassembled WGS sequence"/>
</dbReference>
<evidence type="ECO:0000313" key="2">
    <source>
        <dbReference type="EMBL" id="KAK8063146.1"/>
    </source>
</evidence>
<keyword evidence="3" id="KW-1185">Reference proteome</keyword>
<sequence>MHFKWLRKHDNRTSDGGDTKEVAPETTAHAATREPEFGPPSSQALRYHYQVLFNIQSTKIASDFNGRVKSSGNYFQYTLVYQGRIHRCCNIVSFCLLEEWLIRRRQHHPSSPPSSGFSEESGRHHVDRARRRLCKELVKIALFAVLYRDFQRPEQSLAKCFVATAVSATALAALDAETALGFESSTMALSHSLLVVAHRTAEYVAQCHIQGKKPSWKGARALLLPSESWISEVPRESRSSSVLASDSDTLLGSPEAAPEATASGNPFLERPETPSSCSSPRSSYSMESETAGNRSEDCASLIGRPSNTPEAAMLCRGKRASDSGVRHGRA</sequence>
<feature type="region of interest" description="Disordered" evidence="1">
    <location>
        <begin position="1"/>
        <end position="40"/>
    </location>
</feature>
<feature type="compositionally biased region" description="Basic and acidic residues" evidence="1">
    <location>
        <begin position="319"/>
        <end position="330"/>
    </location>
</feature>
<organism evidence="2 3">
    <name type="scientific">Apiospora saccharicola</name>
    <dbReference type="NCBI Taxonomy" id="335842"/>
    <lineage>
        <taxon>Eukaryota</taxon>
        <taxon>Fungi</taxon>
        <taxon>Dikarya</taxon>
        <taxon>Ascomycota</taxon>
        <taxon>Pezizomycotina</taxon>
        <taxon>Sordariomycetes</taxon>
        <taxon>Xylariomycetidae</taxon>
        <taxon>Amphisphaeriales</taxon>
        <taxon>Apiosporaceae</taxon>
        <taxon>Apiospora</taxon>
    </lineage>
</organism>
<accession>A0ABR1UW33</accession>
<feature type="region of interest" description="Disordered" evidence="1">
    <location>
        <begin position="235"/>
        <end position="330"/>
    </location>
</feature>